<dbReference type="InterPro" id="IPR041380">
    <property type="entry name" value="Acetyltransf_17"/>
</dbReference>
<dbReference type="PANTHER" id="PTHR37817:SF1">
    <property type="entry name" value="N-ACETYLTRANSFERASE EIS"/>
    <property type="match status" value="1"/>
</dbReference>
<dbReference type="PANTHER" id="PTHR37817">
    <property type="entry name" value="N-ACETYLTRANSFERASE EIS"/>
    <property type="match status" value="1"/>
</dbReference>
<dbReference type="GO" id="GO:0030649">
    <property type="term" value="P:aminoglycoside antibiotic catabolic process"/>
    <property type="evidence" value="ECO:0007669"/>
    <property type="project" value="TreeGrafter"/>
</dbReference>
<dbReference type="InterPro" id="IPR000182">
    <property type="entry name" value="GNAT_dom"/>
</dbReference>
<feature type="active site" description="Proton acceptor; via carboxylate" evidence="5">
    <location>
        <position position="399"/>
    </location>
</feature>
<dbReference type="InterPro" id="IPR025559">
    <property type="entry name" value="Eis_dom"/>
</dbReference>
<dbReference type="SUPFAM" id="SSF55718">
    <property type="entry name" value="SCP-like"/>
    <property type="match status" value="1"/>
</dbReference>
<dbReference type="GO" id="GO:0034069">
    <property type="term" value="F:aminoglycoside N-acetyltransferase activity"/>
    <property type="evidence" value="ECO:0007669"/>
    <property type="project" value="TreeGrafter"/>
</dbReference>
<dbReference type="InterPro" id="IPR016181">
    <property type="entry name" value="Acyl_CoA_acyltransferase"/>
</dbReference>
<feature type="binding site" evidence="5">
    <location>
        <begin position="116"/>
        <end position="117"/>
    </location>
    <ligand>
        <name>acetyl-CoA</name>
        <dbReference type="ChEBI" id="CHEBI:57288"/>
    </ligand>
</feature>
<evidence type="ECO:0000256" key="4">
    <source>
        <dbReference type="ARBA" id="ARBA00023315"/>
    </source>
</evidence>
<dbReference type="InterPro" id="IPR022902">
    <property type="entry name" value="NAcTrfase_Eis"/>
</dbReference>
<evidence type="ECO:0000313" key="8">
    <source>
        <dbReference type="Proteomes" id="UP000013569"/>
    </source>
</evidence>
<comment type="caution">
    <text evidence="7">The sequence shown here is derived from an EMBL/GenBank/DDBJ whole genome shotgun (WGS) entry which is preliminary data.</text>
</comment>
<dbReference type="NCBIfam" id="NF002367">
    <property type="entry name" value="PRK01346.1-4"/>
    <property type="match status" value="1"/>
</dbReference>
<evidence type="ECO:0000256" key="3">
    <source>
        <dbReference type="ARBA" id="ARBA00022679"/>
    </source>
</evidence>
<keyword evidence="4 5" id="KW-0012">Acyltransferase</keyword>
<dbReference type="RefSeq" id="WP_010842498.1">
    <property type="nucleotide sequence ID" value="NZ_AQPW01000010.1"/>
</dbReference>
<dbReference type="PROSITE" id="PS51186">
    <property type="entry name" value="GNAT"/>
    <property type="match status" value="1"/>
</dbReference>
<dbReference type="Gene3D" id="3.30.1050.10">
    <property type="entry name" value="SCP2 sterol-binding domain"/>
    <property type="match status" value="1"/>
</dbReference>
<dbReference type="InterPro" id="IPR051554">
    <property type="entry name" value="Acetyltransferase_Eis"/>
</dbReference>
<dbReference type="PATRIC" id="fig|1316928.3.peg.2082"/>
<dbReference type="Gene3D" id="3.40.630.30">
    <property type="match status" value="2"/>
</dbReference>
<dbReference type="SUPFAM" id="SSF55729">
    <property type="entry name" value="Acyl-CoA N-acyltransferases (Nat)"/>
    <property type="match status" value="1"/>
</dbReference>
<protein>
    <submittedName>
        <fullName evidence="7">Putative acetyltransferase involved in intracellular survival-related acetyltransferase</fullName>
    </submittedName>
</protein>
<feature type="binding site" evidence="5">
    <location>
        <begin position="88"/>
        <end position="93"/>
    </location>
    <ligand>
        <name>acetyl-CoA</name>
        <dbReference type="ChEBI" id="CHEBI:57288"/>
    </ligand>
</feature>
<dbReference type="Pfam" id="PF13527">
    <property type="entry name" value="Acetyltransf_9"/>
    <property type="match status" value="1"/>
</dbReference>
<accession>R7Y9T6</accession>
<dbReference type="OrthoDB" id="8399956at2"/>
<evidence type="ECO:0000259" key="6">
    <source>
        <dbReference type="PROSITE" id="PS51186"/>
    </source>
</evidence>
<dbReference type="AlphaFoldDB" id="R7Y9T6"/>
<dbReference type="Pfam" id="PF13530">
    <property type="entry name" value="SCP2_2"/>
    <property type="match status" value="1"/>
</dbReference>
<feature type="active site" description="Proton donor" evidence="5">
    <location>
        <position position="121"/>
    </location>
</feature>
<dbReference type="Proteomes" id="UP000013569">
    <property type="component" value="Unassembled WGS sequence"/>
</dbReference>
<comment type="similarity">
    <text evidence="1 5">Belongs to the acetyltransferase Eis family.</text>
</comment>
<evidence type="ECO:0000256" key="2">
    <source>
        <dbReference type="ARBA" id="ARBA00022488"/>
    </source>
</evidence>
<name>R7Y9T6_9ACTN</name>
<dbReference type="InterPro" id="IPR036527">
    <property type="entry name" value="SCP2_sterol-bd_dom_sf"/>
</dbReference>
<dbReference type="HAMAP" id="MF_01812">
    <property type="entry name" value="Eis"/>
    <property type="match status" value="1"/>
</dbReference>
<evidence type="ECO:0000313" key="7">
    <source>
        <dbReference type="EMBL" id="EON32760.1"/>
    </source>
</evidence>
<proteinExistence type="inferred from homology"/>
<organism evidence="7 8">
    <name type="scientific">Gordonia terrae C-6</name>
    <dbReference type="NCBI Taxonomy" id="1316928"/>
    <lineage>
        <taxon>Bacteria</taxon>
        <taxon>Bacillati</taxon>
        <taxon>Actinomycetota</taxon>
        <taxon>Actinomycetes</taxon>
        <taxon>Mycobacteriales</taxon>
        <taxon>Gordoniaceae</taxon>
        <taxon>Gordonia</taxon>
    </lineage>
</organism>
<dbReference type="Pfam" id="PF17668">
    <property type="entry name" value="Acetyltransf_17"/>
    <property type="match status" value="1"/>
</dbReference>
<keyword evidence="3 5" id="KW-0808">Transferase</keyword>
<comment type="subunit">
    <text evidence="5">Homohexamer; trimer of dimers.</text>
</comment>
<evidence type="ECO:0000256" key="1">
    <source>
        <dbReference type="ARBA" id="ARBA00009213"/>
    </source>
</evidence>
<evidence type="ECO:0000256" key="5">
    <source>
        <dbReference type="HAMAP-Rule" id="MF_01812"/>
    </source>
</evidence>
<sequence>MTLEIRNLSTPEEVRSALGAFFRSMVGLPPSTLDAATITDPGRYIGALDEGRVIGGTDSYSGYLVVPGGTRVPHAAVTHVGVLPTHRRRGALRRLLAAQFDDLARRGEIVATLRASEAVIYERFGYGVASSARSVRVDARRARLRPTHPEGGRNVLVDDAVTTSRLRDIAGLVESPGSIGLPEPWWELQRLRRAGDPASVHVAVHRTGDVDDGFVIYRPEGSDHWFESSERTITVTDFVAANDSARAGLWRHLLSLDLVDVIDIAAVPLDDPIVVAVDDRRSLTLGPERDETWLRLIDVEAALGARAYAEEDPVSVAVVDPQLPSNSGIYEIGSKSVRRTDARPDVTVDVSALGATYLGGTRWRQLAAVGRVTVHRDDAIRRLDVLFGTDRLPFSGTSF</sequence>
<feature type="domain" description="N-acetyltransferase" evidence="6">
    <location>
        <begin position="3"/>
        <end position="147"/>
    </location>
</feature>
<dbReference type="EMBL" id="AQPW01000010">
    <property type="protein sequence ID" value="EON32760.1"/>
    <property type="molecule type" value="Genomic_DNA"/>
</dbReference>
<reference evidence="7 8" key="1">
    <citation type="journal article" date="2013" name="Genome Announc.">
        <title>Draft Genome Sequence of a Benzothiophene-Desulfurizing Bacterium, Gordona terrae Strain C-6.</title>
        <authorList>
            <person name="Wang W."/>
            <person name="Ma T."/>
            <person name="Ren Y."/>
            <person name="Li G."/>
        </authorList>
    </citation>
    <scope>NUCLEOTIDE SEQUENCE [LARGE SCALE GENOMIC DNA]</scope>
    <source>
        <strain evidence="7 8">C-6</strain>
    </source>
</reference>
<gene>
    <name evidence="7" type="ORF">GTC6_10376</name>
</gene>
<keyword evidence="2" id="KW-1036">Host cytoplasmic vesicle</keyword>
<feature type="binding site" evidence="5">
    <location>
        <begin position="80"/>
        <end position="82"/>
    </location>
    <ligand>
        <name>acetyl-CoA</name>
        <dbReference type="ChEBI" id="CHEBI:57288"/>
    </ligand>
</feature>